<keyword evidence="1" id="KW-0812">Transmembrane</keyword>
<evidence type="ECO:0000313" key="3">
    <source>
        <dbReference type="Proteomes" id="UP000887043"/>
    </source>
</evidence>
<gene>
    <name evidence="2" type="ORF">PRRU23_01800</name>
</gene>
<organism evidence="2 3">
    <name type="scientific">Segatella bryantii</name>
    <name type="common">Prevotella bryantii</name>
    <dbReference type="NCBI Taxonomy" id="77095"/>
    <lineage>
        <taxon>Bacteria</taxon>
        <taxon>Pseudomonadati</taxon>
        <taxon>Bacteroidota</taxon>
        <taxon>Bacteroidia</taxon>
        <taxon>Bacteroidales</taxon>
        <taxon>Prevotellaceae</taxon>
        <taxon>Segatella</taxon>
    </lineage>
</organism>
<protein>
    <submittedName>
        <fullName evidence="2">Uncharacterized protein</fullName>
    </submittedName>
</protein>
<feature type="transmembrane region" description="Helical" evidence="1">
    <location>
        <begin position="17"/>
        <end position="35"/>
    </location>
</feature>
<feature type="transmembrane region" description="Helical" evidence="1">
    <location>
        <begin position="134"/>
        <end position="156"/>
    </location>
</feature>
<sequence length="167" mass="19027">MNTSTNETTANNKYNRLFQGIALLIFLWMFVSYLYDHTTDEVPAGAILMREYYHPAPAYMLWVFAGVGTLTSVLLLSLARHPQPHLHIGLLSYDKMNAEQKRITADSLYVINYLIVFLFASVSLLMVPQVLPQWISLIILIAFIIAILFYSAYLSIRVHKASVQKTV</sequence>
<evidence type="ECO:0000313" key="2">
    <source>
        <dbReference type="EMBL" id="GJG26480.1"/>
    </source>
</evidence>
<dbReference type="Proteomes" id="UP000887043">
    <property type="component" value="Unassembled WGS sequence"/>
</dbReference>
<feature type="transmembrane region" description="Helical" evidence="1">
    <location>
        <begin position="59"/>
        <end position="79"/>
    </location>
</feature>
<proteinExistence type="predicted"/>
<dbReference type="AlphaFoldDB" id="A0AA37HU84"/>
<dbReference type="EMBL" id="BPTR01000001">
    <property type="protein sequence ID" value="GJG26480.1"/>
    <property type="molecule type" value="Genomic_DNA"/>
</dbReference>
<reference evidence="2" key="1">
    <citation type="submission" date="2021-08" db="EMBL/GenBank/DDBJ databases">
        <title>Prevotella lacticifex sp. nov., isolated from rumen of cow.</title>
        <authorList>
            <person name="Shinkai T."/>
            <person name="Ikeyama N."/>
            <person name="Kumagai M."/>
            <person name="Ohmori H."/>
            <person name="Sakamoto M."/>
            <person name="Ohkuma M."/>
            <person name="Mitsumori M."/>
        </authorList>
    </citation>
    <scope>NUCLEOTIDE SEQUENCE</scope>
    <source>
        <strain evidence="2">DSM 11371</strain>
    </source>
</reference>
<evidence type="ECO:0000256" key="1">
    <source>
        <dbReference type="SAM" id="Phobius"/>
    </source>
</evidence>
<keyword evidence="1" id="KW-0472">Membrane</keyword>
<comment type="caution">
    <text evidence="2">The sequence shown here is derived from an EMBL/GenBank/DDBJ whole genome shotgun (WGS) entry which is preliminary data.</text>
</comment>
<accession>A0AA37HU84</accession>
<keyword evidence="1" id="KW-1133">Transmembrane helix</keyword>
<name>A0AA37HU84_SEGBR</name>
<feature type="transmembrane region" description="Helical" evidence="1">
    <location>
        <begin position="108"/>
        <end position="128"/>
    </location>
</feature>